<protein>
    <recommendedName>
        <fullName evidence="2">Integrase catalytic domain-containing protein</fullName>
    </recommendedName>
</protein>
<dbReference type="PANTHER" id="PTHR37984">
    <property type="entry name" value="PROTEIN CBG26694"/>
    <property type="match status" value="1"/>
</dbReference>
<dbReference type="Gene3D" id="3.10.10.10">
    <property type="entry name" value="HIV Type 1 Reverse Transcriptase, subunit A, domain 1"/>
    <property type="match status" value="1"/>
</dbReference>
<name>A0AA38TL57_9ASTR</name>
<dbReference type="InterPro" id="IPR050951">
    <property type="entry name" value="Retrovirus_Pol_polyprotein"/>
</dbReference>
<reference evidence="3" key="1">
    <citation type="submission" date="2023-03" db="EMBL/GenBank/DDBJ databases">
        <title>Chromosome-scale reference genome and RAD-based genetic map of yellow starthistle (Centaurea solstitialis) reveal putative structural variation and QTLs associated with invader traits.</title>
        <authorList>
            <person name="Reatini B."/>
            <person name="Cang F.A."/>
            <person name="Jiang Q."/>
            <person name="Mckibben M.T.W."/>
            <person name="Barker M.S."/>
            <person name="Rieseberg L.H."/>
            <person name="Dlugosch K.M."/>
        </authorList>
    </citation>
    <scope>NUCLEOTIDE SEQUENCE</scope>
    <source>
        <strain evidence="3">CAN-66</strain>
        <tissue evidence="3">Leaf</tissue>
    </source>
</reference>
<evidence type="ECO:0000259" key="2">
    <source>
        <dbReference type="PROSITE" id="PS50994"/>
    </source>
</evidence>
<feature type="domain" description="Integrase catalytic" evidence="2">
    <location>
        <begin position="350"/>
        <end position="495"/>
    </location>
</feature>
<gene>
    <name evidence="3" type="ORF">OSB04_011950</name>
</gene>
<dbReference type="InterPro" id="IPR043128">
    <property type="entry name" value="Rev_trsase/Diguanyl_cyclase"/>
</dbReference>
<dbReference type="GO" id="GO:0015074">
    <property type="term" value="P:DNA integration"/>
    <property type="evidence" value="ECO:0007669"/>
    <property type="project" value="InterPro"/>
</dbReference>
<dbReference type="EMBL" id="JARYMX010000003">
    <property type="protein sequence ID" value="KAJ9557336.1"/>
    <property type="molecule type" value="Genomic_DNA"/>
</dbReference>
<comment type="caution">
    <text evidence="3">The sequence shown here is derived from an EMBL/GenBank/DDBJ whole genome shotgun (WGS) entry which is preliminary data.</text>
</comment>
<dbReference type="Proteomes" id="UP001172457">
    <property type="component" value="Chromosome 3"/>
</dbReference>
<evidence type="ECO:0000313" key="4">
    <source>
        <dbReference type="Proteomes" id="UP001172457"/>
    </source>
</evidence>
<dbReference type="InterPro" id="IPR012337">
    <property type="entry name" value="RNaseH-like_sf"/>
</dbReference>
<dbReference type="InterPro" id="IPR001584">
    <property type="entry name" value="Integrase_cat-core"/>
</dbReference>
<proteinExistence type="predicted"/>
<dbReference type="AlphaFoldDB" id="A0AA38TL57"/>
<dbReference type="GO" id="GO:0003676">
    <property type="term" value="F:nucleic acid binding"/>
    <property type="evidence" value="ECO:0007669"/>
    <property type="project" value="InterPro"/>
</dbReference>
<feature type="region of interest" description="Disordered" evidence="1">
    <location>
        <begin position="1"/>
        <end position="37"/>
    </location>
</feature>
<dbReference type="InterPro" id="IPR036397">
    <property type="entry name" value="RNaseH_sf"/>
</dbReference>
<dbReference type="PANTHER" id="PTHR37984:SF5">
    <property type="entry name" value="PROTEIN NYNRIN-LIKE"/>
    <property type="match status" value="1"/>
</dbReference>
<evidence type="ECO:0000313" key="3">
    <source>
        <dbReference type="EMBL" id="KAJ9557336.1"/>
    </source>
</evidence>
<sequence>MVIKESRAPVRGDNSSQSNKSRKKFGVKTHESRQYMDSHPKCNSYNCNHPGACIRGTKDDLVGYTTRYYRKERKQRKQIKEIKDARLKEGHSQLEPKRHTKIQYSTLHENLKPFAKGLRGVYGACVDKEIEFHVDLVQGATYLSKIDLRSGYHQMIVREEDIAKTAFRNSLWSLRILDHALWFDERSSSFHGFDEQSYYRRFIANFSKIAQPLKILTQKDKKFIWGEKQEEAFQLLKHNLCNAPLLALPEGTDNIVGSQEPSAHPRSEDVELKAKKMVEKEKGETFKSTSHGNGSAEIEFEVKANGVRYFKDKMWSPKVDQLRSTIMDEAHLTKYSIHPNTKKPSRLLQQPEIPEWKWERISRDFVTKLSKTKKGHDSIWVIVDRLTKSAHFLPIRETYSIDRLAKLYVDEIAMRHGMPILIISDRDSSSTSRFWKSLNKVMGTRLDLSTLYRPQSDGQTEETIQTLEDIMCACVMELGGSWNNHLSLTEISYNNLVAKAEKQPWIVIRVMLIIAGSLWNCKLVTRKRLSMETVVLPLEEVQINERLRISGEPIETLDQEVKQLRHSKIPIVKVWWNSKYGLELPGNEKLV</sequence>
<accession>A0AA38TL57</accession>
<dbReference type="InterPro" id="IPR043502">
    <property type="entry name" value="DNA/RNA_pol_sf"/>
</dbReference>
<feature type="compositionally biased region" description="Basic and acidic residues" evidence="1">
    <location>
        <begin position="1"/>
        <end position="10"/>
    </location>
</feature>
<dbReference type="PROSITE" id="PS50994">
    <property type="entry name" value="INTEGRASE"/>
    <property type="match status" value="1"/>
</dbReference>
<feature type="compositionally biased region" description="Basic and acidic residues" evidence="1">
    <location>
        <begin position="28"/>
        <end position="37"/>
    </location>
</feature>
<organism evidence="3 4">
    <name type="scientific">Centaurea solstitialis</name>
    <name type="common">yellow star-thistle</name>
    <dbReference type="NCBI Taxonomy" id="347529"/>
    <lineage>
        <taxon>Eukaryota</taxon>
        <taxon>Viridiplantae</taxon>
        <taxon>Streptophyta</taxon>
        <taxon>Embryophyta</taxon>
        <taxon>Tracheophyta</taxon>
        <taxon>Spermatophyta</taxon>
        <taxon>Magnoliopsida</taxon>
        <taxon>eudicotyledons</taxon>
        <taxon>Gunneridae</taxon>
        <taxon>Pentapetalae</taxon>
        <taxon>asterids</taxon>
        <taxon>campanulids</taxon>
        <taxon>Asterales</taxon>
        <taxon>Asteraceae</taxon>
        <taxon>Carduoideae</taxon>
        <taxon>Cardueae</taxon>
        <taxon>Centaureinae</taxon>
        <taxon>Centaurea</taxon>
    </lineage>
</organism>
<evidence type="ECO:0000256" key="1">
    <source>
        <dbReference type="SAM" id="MobiDB-lite"/>
    </source>
</evidence>
<dbReference type="SUPFAM" id="SSF53098">
    <property type="entry name" value="Ribonuclease H-like"/>
    <property type="match status" value="1"/>
</dbReference>
<dbReference type="SUPFAM" id="SSF56672">
    <property type="entry name" value="DNA/RNA polymerases"/>
    <property type="match status" value="1"/>
</dbReference>
<dbReference type="Gene3D" id="3.30.420.10">
    <property type="entry name" value="Ribonuclease H-like superfamily/Ribonuclease H"/>
    <property type="match status" value="1"/>
</dbReference>
<keyword evidence="4" id="KW-1185">Reference proteome</keyword>
<dbReference type="Gene3D" id="3.30.70.270">
    <property type="match status" value="2"/>
</dbReference>